<keyword evidence="6" id="KW-0694">RNA-binding</keyword>
<sequence>MKAEEIIKILKKNGYYFFNQKGSHMQFKHKVNKNKITVPYHSKQDLNINVIKSIEEHTNLKILKKLNKNKNKINKEEL</sequence>
<dbReference type="GO" id="GO:0016787">
    <property type="term" value="F:hydrolase activity"/>
    <property type="evidence" value="ECO:0007669"/>
    <property type="project" value="UniProtKB-KW"/>
</dbReference>
<evidence type="ECO:0000313" key="8">
    <source>
        <dbReference type="EMBL" id="TXJ11429.1"/>
    </source>
</evidence>
<keyword evidence="3" id="KW-0540">Nuclease</keyword>
<evidence type="ECO:0000256" key="4">
    <source>
        <dbReference type="ARBA" id="ARBA00022759"/>
    </source>
</evidence>
<gene>
    <name evidence="8" type="ORF">EPJ80_06810</name>
</gene>
<dbReference type="Proteomes" id="UP000325116">
    <property type="component" value="Unassembled WGS sequence"/>
</dbReference>
<keyword evidence="5" id="KW-0378">Hydrolase</keyword>
<keyword evidence="2" id="KW-1277">Toxin-antitoxin system</keyword>
<evidence type="ECO:0000256" key="2">
    <source>
        <dbReference type="ARBA" id="ARBA00022649"/>
    </source>
</evidence>
<evidence type="ECO:0000256" key="6">
    <source>
        <dbReference type="ARBA" id="ARBA00022884"/>
    </source>
</evidence>
<dbReference type="RefSeq" id="WP_147758408.1">
    <property type="nucleotide sequence ID" value="NZ_SAXT01000005.1"/>
</dbReference>
<name>A0A5C8CD81_9SPIR</name>
<dbReference type="GO" id="GO:0004519">
    <property type="term" value="F:endonuclease activity"/>
    <property type="evidence" value="ECO:0007669"/>
    <property type="project" value="UniProtKB-KW"/>
</dbReference>
<evidence type="ECO:0000256" key="7">
    <source>
        <dbReference type="ARBA" id="ARBA00023016"/>
    </source>
</evidence>
<evidence type="ECO:0000313" key="9">
    <source>
        <dbReference type="Proteomes" id="UP000325116"/>
    </source>
</evidence>
<dbReference type="InterPro" id="IPR038570">
    <property type="entry name" value="HicA_sf"/>
</dbReference>
<evidence type="ECO:0000256" key="5">
    <source>
        <dbReference type="ARBA" id="ARBA00022801"/>
    </source>
</evidence>
<comment type="caution">
    <text evidence="8">The sequence shown here is derived from an EMBL/GenBank/DDBJ whole genome shotgun (WGS) entry which is preliminary data.</text>
</comment>
<dbReference type="SUPFAM" id="SSF54786">
    <property type="entry name" value="YcfA/nrd intein domain"/>
    <property type="match status" value="1"/>
</dbReference>
<keyword evidence="4" id="KW-0255">Endonuclease</keyword>
<dbReference type="AlphaFoldDB" id="A0A5C8CD81"/>
<organism evidence="8 9">
    <name type="scientific">Brachyspira aalborgi</name>
    <dbReference type="NCBI Taxonomy" id="29522"/>
    <lineage>
        <taxon>Bacteria</taxon>
        <taxon>Pseudomonadati</taxon>
        <taxon>Spirochaetota</taxon>
        <taxon>Spirochaetia</taxon>
        <taxon>Brachyspirales</taxon>
        <taxon>Brachyspiraceae</taxon>
        <taxon>Brachyspira</taxon>
    </lineage>
</organism>
<dbReference type="Gene3D" id="3.30.920.30">
    <property type="entry name" value="Hypothetical protein"/>
    <property type="match status" value="1"/>
</dbReference>
<reference evidence="8 9" key="1">
    <citation type="journal article" date="1992" name="Lakartidningen">
        <title>[Penicillin V and not amoxicillin is the first choice preparation in acute otitis].</title>
        <authorList>
            <person name="Kamme C."/>
            <person name="Lundgren K."/>
            <person name="Prellner K."/>
        </authorList>
    </citation>
    <scope>NUCLEOTIDE SEQUENCE [LARGE SCALE GENOMIC DNA]</scope>
    <source>
        <strain evidence="8 9">W1</strain>
    </source>
</reference>
<dbReference type="PANTHER" id="PTHR34873">
    <property type="entry name" value="SSR1766 PROTEIN"/>
    <property type="match status" value="1"/>
</dbReference>
<dbReference type="EMBL" id="SAXT01000005">
    <property type="protein sequence ID" value="TXJ11429.1"/>
    <property type="molecule type" value="Genomic_DNA"/>
</dbReference>
<dbReference type="PANTHER" id="PTHR34873:SF3">
    <property type="entry name" value="ADDICTION MODULE TOXIN, HICA FAMILY"/>
    <property type="match status" value="1"/>
</dbReference>
<evidence type="ECO:0000256" key="1">
    <source>
        <dbReference type="ARBA" id="ARBA00006620"/>
    </source>
</evidence>
<comment type="similarity">
    <text evidence="1">Belongs to the HicA mRNA interferase family.</text>
</comment>
<dbReference type="GO" id="GO:0003729">
    <property type="term" value="F:mRNA binding"/>
    <property type="evidence" value="ECO:0007669"/>
    <property type="project" value="InterPro"/>
</dbReference>
<proteinExistence type="inferred from homology"/>
<dbReference type="InterPro" id="IPR012933">
    <property type="entry name" value="HicA_mRNA_interferase"/>
</dbReference>
<evidence type="ECO:0000256" key="3">
    <source>
        <dbReference type="ARBA" id="ARBA00022722"/>
    </source>
</evidence>
<keyword evidence="7" id="KW-0346">Stress response</keyword>
<dbReference type="Pfam" id="PF07927">
    <property type="entry name" value="HicA_toxin"/>
    <property type="match status" value="1"/>
</dbReference>
<accession>A0A5C8CD81</accession>
<protein>
    <submittedName>
        <fullName evidence="8">Addiction module toxin, HicA family</fullName>
    </submittedName>
</protein>